<feature type="compositionally biased region" description="Polar residues" evidence="1">
    <location>
        <begin position="102"/>
        <end position="111"/>
    </location>
</feature>
<keyword evidence="3" id="KW-1185">Reference proteome</keyword>
<proteinExistence type="predicted"/>
<evidence type="ECO:0000256" key="1">
    <source>
        <dbReference type="SAM" id="MobiDB-lite"/>
    </source>
</evidence>
<organism evidence="2 3">
    <name type="scientific">Anisodus tanguticus</name>
    <dbReference type="NCBI Taxonomy" id="243964"/>
    <lineage>
        <taxon>Eukaryota</taxon>
        <taxon>Viridiplantae</taxon>
        <taxon>Streptophyta</taxon>
        <taxon>Embryophyta</taxon>
        <taxon>Tracheophyta</taxon>
        <taxon>Spermatophyta</taxon>
        <taxon>Magnoliopsida</taxon>
        <taxon>eudicotyledons</taxon>
        <taxon>Gunneridae</taxon>
        <taxon>Pentapetalae</taxon>
        <taxon>asterids</taxon>
        <taxon>lamiids</taxon>
        <taxon>Solanales</taxon>
        <taxon>Solanaceae</taxon>
        <taxon>Solanoideae</taxon>
        <taxon>Hyoscyameae</taxon>
        <taxon>Anisodus</taxon>
    </lineage>
</organism>
<dbReference type="CDD" id="cd17039">
    <property type="entry name" value="Ubl_ubiquitin_like"/>
    <property type="match status" value="1"/>
</dbReference>
<evidence type="ECO:0008006" key="4">
    <source>
        <dbReference type="Google" id="ProtNLM"/>
    </source>
</evidence>
<comment type="caution">
    <text evidence="2">The sequence shown here is derived from an EMBL/GenBank/DDBJ whole genome shotgun (WGS) entry which is preliminary data.</text>
</comment>
<dbReference type="InterPro" id="IPR029071">
    <property type="entry name" value="Ubiquitin-like_domsf"/>
</dbReference>
<dbReference type="Gene3D" id="3.10.20.90">
    <property type="entry name" value="Phosphatidylinositol 3-kinase Catalytic Subunit, Chain A, domain 1"/>
    <property type="match status" value="1"/>
</dbReference>
<dbReference type="SUPFAM" id="SSF54236">
    <property type="entry name" value="Ubiquitin-like"/>
    <property type="match status" value="1"/>
</dbReference>
<evidence type="ECO:0000313" key="2">
    <source>
        <dbReference type="EMBL" id="KAK4347908.1"/>
    </source>
</evidence>
<sequence>MPTEGIVQIEVKAALTVRFVKTVIESRVCCSIDAMGLYLGKQKLEDLKVLYQYDIKEDSILQLKRGTIQILIKTNGGSINTRRARARVGQECEGHASKEAKNTSSSAKACV</sequence>
<dbReference type="AlphaFoldDB" id="A0AAE1RAC2"/>
<feature type="compositionally biased region" description="Basic and acidic residues" evidence="1">
    <location>
        <begin position="90"/>
        <end position="101"/>
    </location>
</feature>
<gene>
    <name evidence="2" type="ORF">RND71_034247</name>
</gene>
<reference evidence="2" key="1">
    <citation type="submission" date="2023-12" db="EMBL/GenBank/DDBJ databases">
        <title>Genome assembly of Anisodus tanguticus.</title>
        <authorList>
            <person name="Wang Y.-J."/>
        </authorList>
    </citation>
    <scope>NUCLEOTIDE SEQUENCE</scope>
    <source>
        <strain evidence="2">KB-2021</strain>
        <tissue evidence="2">Leaf</tissue>
    </source>
</reference>
<evidence type="ECO:0000313" key="3">
    <source>
        <dbReference type="Proteomes" id="UP001291623"/>
    </source>
</evidence>
<accession>A0AAE1RAC2</accession>
<name>A0AAE1RAC2_9SOLA</name>
<dbReference type="EMBL" id="JAVYJV010000018">
    <property type="protein sequence ID" value="KAK4347908.1"/>
    <property type="molecule type" value="Genomic_DNA"/>
</dbReference>
<protein>
    <recommendedName>
        <fullName evidence="4">Ubiquitin-like domain-containing protein</fullName>
    </recommendedName>
</protein>
<feature type="region of interest" description="Disordered" evidence="1">
    <location>
        <begin position="90"/>
        <end position="111"/>
    </location>
</feature>
<dbReference type="Proteomes" id="UP001291623">
    <property type="component" value="Unassembled WGS sequence"/>
</dbReference>